<feature type="domain" description="Transketolase-like pyrimidine-binding" evidence="9">
    <location>
        <begin position="606"/>
        <end position="799"/>
    </location>
</feature>
<proteinExistence type="inferred from homology"/>
<evidence type="ECO:0000313" key="11">
    <source>
        <dbReference type="Proteomes" id="UP000028302"/>
    </source>
</evidence>
<dbReference type="NCBIfam" id="TIGR00239">
    <property type="entry name" value="2oxo_dh_E1"/>
    <property type="match status" value="1"/>
</dbReference>
<dbReference type="GO" id="GO:0004591">
    <property type="term" value="F:oxoglutarate dehydrogenase (succinyl-transferring) activity"/>
    <property type="evidence" value="ECO:0007669"/>
    <property type="project" value="UniProtKB-EC"/>
</dbReference>
<evidence type="ECO:0000256" key="1">
    <source>
        <dbReference type="ARBA" id="ARBA00001964"/>
    </source>
</evidence>
<keyword evidence="7" id="KW-0786">Thiamine pyrophosphate</keyword>
<evidence type="ECO:0000256" key="8">
    <source>
        <dbReference type="ARBA" id="ARBA00030680"/>
    </source>
</evidence>
<dbReference type="FunFam" id="1.10.287.1150:FF:000004">
    <property type="entry name" value="2-oxoglutarate dehydrogenase E1 component"/>
    <property type="match status" value="1"/>
</dbReference>
<dbReference type="Pfam" id="PF00676">
    <property type="entry name" value="E1_dh"/>
    <property type="match status" value="1"/>
</dbReference>
<reference evidence="10 11" key="1">
    <citation type="submission" date="2013-03" db="EMBL/GenBank/DDBJ databases">
        <title>Salinisphaera hydrothermalis C41B8 Genome Sequencing.</title>
        <authorList>
            <person name="Li C."/>
            <person name="Lai Q."/>
            <person name="Shao Z."/>
        </authorList>
    </citation>
    <scope>NUCLEOTIDE SEQUENCE [LARGE SCALE GENOMIC DNA]</scope>
    <source>
        <strain evidence="10 11">C41B8</strain>
    </source>
</reference>
<dbReference type="PANTHER" id="PTHR23152:SF4">
    <property type="entry name" value="2-OXOADIPATE DEHYDROGENASE COMPLEX COMPONENT E1"/>
    <property type="match status" value="1"/>
</dbReference>
<accession>A0A084IKL1</accession>
<dbReference type="RefSeq" id="WP_037337893.1">
    <property type="nucleotide sequence ID" value="NZ_APNK01000015.1"/>
</dbReference>
<dbReference type="InterPro" id="IPR029061">
    <property type="entry name" value="THDP-binding"/>
</dbReference>
<evidence type="ECO:0000256" key="2">
    <source>
        <dbReference type="ARBA" id="ARBA00003906"/>
    </source>
</evidence>
<dbReference type="PATRIC" id="fig|1304275.5.peg.2248"/>
<dbReference type="GO" id="GO:0006099">
    <property type="term" value="P:tricarboxylic acid cycle"/>
    <property type="evidence" value="ECO:0007669"/>
    <property type="project" value="TreeGrafter"/>
</dbReference>
<dbReference type="Gene3D" id="3.40.50.12470">
    <property type="match status" value="1"/>
</dbReference>
<dbReference type="Gene3D" id="3.40.50.970">
    <property type="match status" value="1"/>
</dbReference>
<dbReference type="GO" id="GO:0045252">
    <property type="term" value="C:oxoglutarate dehydrogenase complex"/>
    <property type="evidence" value="ECO:0007669"/>
    <property type="project" value="TreeGrafter"/>
</dbReference>
<dbReference type="Proteomes" id="UP000028302">
    <property type="component" value="Unassembled WGS sequence"/>
</dbReference>
<gene>
    <name evidence="10" type="primary">sucA</name>
    <name evidence="10" type="ORF">C41B8_11010</name>
</gene>
<dbReference type="Gene3D" id="3.40.50.11610">
    <property type="entry name" value="Multifunctional 2-oxoglutarate metabolism enzyme, C-terminal domain"/>
    <property type="match status" value="1"/>
</dbReference>
<evidence type="ECO:0000256" key="3">
    <source>
        <dbReference type="ARBA" id="ARBA00006936"/>
    </source>
</evidence>
<dbReference type="Pfam" id="PF16078">
    <property type="entry name" value="2-oxogl_dehyd_N"/>
    <property type="match status" value="1"/>
</dbReference>
<dbReference type="NCBIfam" id="NF008907">
    <property type="entry name" value="PRK12270.1"/>
    <property type="match status" value="1"/>
</dbReference>
<evidence type="ECO:0000256" key="7">
    <source>
        <dbReference type="ARBA" id="ARBA00023052"/>
    </source>
</evidence>
<dbReference type="GO" id="GO:0005829">
    <property type="term" value="C:cytosol"/>
    <property type="evidence" value="ECO:0007669"/>
    <property type="project" value="TreeGrafter"/>
</dbReference>
<dbReference type="PIRSF" id="PIRSF000157">
    <property type="entry name" value="Oxoglu_dh_E1"/>
    <property type="match status" value="1"/>
</dbReference>
<dbReference type="PANTHER" id="PTHR23152">
    <property type="entry name" value="2-OXOGLUTARATE DEHYDROGENASE"/>
    <property type="match status" value="1"/>
</dbReference>
<dbReference type="SUPFAM" id="SSF52518">
    <property type="entry name" value="Thiamin diphosphate-binding fold (THDP-binding)"/>
    <property type="match status" value="2"/>
</dbReference>
<dbReference type="AlphaFoldDB" id="A0A084IKL1"/>
<comment type="function">
    <text evidence="2">E1 component of the 2-oxoglutarate dehydrogenase (OGDH) complex which catalyzes the decarboxylation of 2-oxoglutarate, the first step in the conversion of 2-oxoglutarate to succinyl-CoA and CO(2).</text>
</comment>
<dbReference type="InterPro" id="IPR031717">
    <property type="entry name" value="ODO-1/KGD_C"/>
</dbReference>
<dbReference type="InterPro" id="IPR032106">
    <property type="entry name" value="2-oxogl_dehyd_N"/>
</dbReference>
<dbReference type="InterPro" id="IPR001017">
    <property type="entry name" value="DH_E1"/>
</dbReference>
<comment type="similarity">
    <text evidence="3">Belongs to the alpha-ketoglutarate dehydrogenase family.</text>
</comment>
<dbReference type="SMART" id="SM00861">
    <property type="entry name" value="Transket_pyr"/>
    <property type="match status" value="1"/>
</dbReference>
<dbReference type="EC" id="1.2.4.2" evidence="4"/>
<evidence type="ECO:0000256" key="5">
    <source>
        <dbReference type="ARBA" id="ARBA00013321"/>
    </source>
</evidence>
<evidence type="ECO:0000256" key="6">
    <source>
        <dbReference type="ARBA" id="ARBA00023002"/>
    </source>
</evidence>
<evidence type="ECO:0000259" key="9">
    <source>
        <dbReference type="SMART" id="SM00861"/>
    </source>
</evidence>
<dbReference type="InterPro" id="IPR042179">
    <property type="entry name" value="KGD_C_sf"/>
</dbReference>
<dbReference type="Pfam" id="PF16870">
    <property type="entry name" value="OxoGdeHyase_C"/>
    <property type="match status" value="1"/>
</dbReference>
<dbReference type="NCBIfam" id="NF006914">
    <property type="entry name" value="PRK09404.1"/>
    <property type="match status" value="1"/>
</dbReference>
<evidence type="ECO:0000313" key="10">
    <source>
        <dbReference type="EMBL" id="KEZ77245.1"/>
    </source>
</evidence>
<dbReference type="GO" id="GO:0030976">
    <property type="term" value="F:thiamine pyrophosphate binding"/>
    <property type="evidence" value="ECO:0007669"/>
    <property type="project" value="InterPro"/>
</dbReference>
<dbReference type="Gene3D" id="1.10.287.1150">
    <property type="entry name" value="TPP helical domain"/>
    <property type="match status" value="1"/>
</dbReference>
<comment type="cofactor">
    <cofactor evidence="1">
        <name>thiamine diphosphate</name>
        <dbReference type="ChEBI" id="CHEBI:58937"/>
    </cofactor>
</comment>
<keyword evidence="11" id="KW-1185">Reference proteome</keyword>
<dbReference type="InterPro" id="IPR011603">
    <property type="entry name" value="2oxoglutarate_DH_E1"/>
</dbReference>
<organism evidence="10 11">
    <name type="scientific">Salinisphaera hydrothermalis (strain C41B8)</name>
    <dbReference type="NCBI Taxonomy" id="1304275"/>
    <lineage>
        <taxon>Bacteria</taxon>
        <taxon>Pseudomonadati</taxon>
        <taxon>Pseudomonadota</taxon>
        <taxon>Gammaproteobacteria</taxon>
        <taxon>Salinisphaerales</taxon>
        <taxon>Salinisphaeraceae</taxon>
        <taxon>Salinisphaera</taxon>
    </lineage>
</organism>
<evidence type="ECO:0000256" key="4">
    <source>
        <dbReference type="ARBA" id="ARBA00012280"/>
    </source>
</evidence>
<dbReference type="Pfam" id="PF02779">
    <property type="entry name" value="Transket_pyr"/>
    <property type="match status" value="1"/>
</dbReference>
<dbReference type="InterPro" id="IPR005475">
    <property type="entry name" value="Transketolase-like_Pyr-bd"/>
</dbReference>
<dbReference type="EMBL" id="APNK01000015">
    <property type="protein sequence ID" value="KEZ77245.1"/>
    <property type="molecule type" value="Genomic_DNA"/>
</dbReference>
<dbReference type="OrthoDB" id="9759785at2"/>
<keyword evidence="6 10" id="KW-0560">Oxidoreductase</keyword>
<name>A0A084IKL1_SALHC</name>
<protein>
    <recommendedName>
        <fullName evidence="5">2-oxoglutarate dehydrogenase E1 component</fullName>
        <ecNumber evidence="4">1.2.4.2</ecNumber>
    </recommendedName>
    <alternativeName>
        <fullName evidence="8">Alpha-ketoglutarate dehydrogenase</fullName>
    </alternativeName>
</protein>
<dbReference type="CDD" id="cd02016">
    <property type="entry name" value="TPP_E1_OGDC_like"/>
    <property type="match status" value="1"/>
</dbReference>
<comment type="caution">
    <text evidence="10">The sequence shown here is derived from an EMBL/GenBank/DDBJ whole genome shotgun (WGS) entry which is preliminary data.</text>
</comment>
<dbReference type="STRING" id="1304275.C41B8_11010"/>
<sequence length="972" mass="109043">MKSDLNDEFISTSPLFGGNSSYVEAYYEQYLRDPESVEPSWRDYFKSLNGDGNGSDIAHGPIRDSFVDMQASAGQGASAKSGLSSRAAQKQAGVLQLINHYRSRGHRVADLDPLGLYNPAPLPDLDPAYHGLGEADMDKVFNTGSLYAHDDEMRLRDIIDVCKHVYTGTIGTEYMYITNTEEKRWIQRRLEAGVEHPGLQDSEKLEILRQLTAAEGIERYLHTKYVGQKRFSLEGADSMIPALDELVRSAARHHVDEVVIGMAHRGRLNVLVNILGKAPSELFAEFEGKYDVDELDMSGDVKYHLGFSTDIEIEDERVHLVLAFNPSHLEAVNPVAQGSVKARQVRRHDTAGETVLPVLIHGDASFAGQGIVMETLQLSQAEGYATGGTVHLIVNNQLGFTMQDPITGKQGEMSRTSQYCTDIAKMLEAPVFHVNGDDPEAVVFVTRLAMDYRETFGKDVIVDMICYRRQGHNEADEPAVTQPLMYQKVKSMQTTRMLYAKHLQDLGLIGENGAQELFDAYRDGLDAGKNISRTTLGMVGNEHTVDWDKYRLDKWSNIVDTSVPVETLRRLSASLYDNLPDGFDLHKRVQRIVDDRRKMAAGASRIDWGFAEHMAYASLLDDGFNVRLSGQDSGRGTFFHRHAKIYNQKDGQAFLPLNECSRDGTFFEVNDTLLSEAGVLGFEYGYASADPQTLTIWEAQFGDFVNGAQVIIDQFIASGRAKWGRMCGLTMFLPHGYEGQGPEHSSARLERFLQLCAERHMLVCVPSTPSQWFHLLRQQMVRNLRMPLVVLTPKSLLRHRLSTSTLEDLSDGHFQFVIDDTSGLEPEKVKRVVFCSGKVYYDLYQEREERELDDVALVRIEQLYPFPAEDYAAALARYPNADQIVWCQEEPENQGAWYQIKHRLQVPLEDHHELLYATRPGAATTAVGYHKLHVQQQEAVVEAGLVGGEHLIEKGTVKADPRGKKSGVRSKK</sequence>
<dbReference type="eggNOG" id="COG0567">
    <property type="taxonomic scope" value="Bacteria"/>
</dbReference>